<dbReference type="InterPro" id="IPR017582">
    <property type="entry name" value="SelU"/>
</dbReference>
<keyword evidence="1" id="KW-0711">Selenium</keyword>
<dbReference type="GO" id="GO:0002098">
    <property type="term" value="P:tRNA wobble uridine modification"/>
    <property type="evidence" value="ECO:0007669"/>
    <property type="project" value="InterPro"/>
</dbReference>
<evidence type="ECO:0000313" key="4">
    <source>
        <dbReference type="Proteomes" id="UP000326903"/>
    </source>
</evidence>
<dbReference type="PROSITE" id="PS50206">
    <property type="entry name" value="RHODANESE_3"/>
    <property type="match status" value="1"/>
</dbReference>
<dbReference type="GO" id="GO:0004792">
    <property type="term" value="F:thiosulfate-cyanide sulfurtransferase activity"/>
    <property type="evidence" value="ECO:0007669"/>
    <property type="project" value="InterPro"/>
</dbReference>
<dbReference type="SMART" id="SM00450">
    <property type="entry name" value="RHOD"/>
    <property type="match status" value="1"/>
</dbReference>
<accession>A0A5J5IMQ1</accession>
<dbReference type="NCBIfam" id="NF008750">
    <property type="entry name" value="PRK11784.1-2"/>
    <property type="match status" value="1"/>
</dbReference>
<dbReference type="AlphaFoldDB" id="A0A5J5IMQ1"/>
<proteinExistence type="predicted"/>
<dbReference type="PANTHER" id="PTHR30401">
    <property type="entry name" value="TRNA 2-SELENOURIDINE SYNTHASE"/>
    <property type="match status" value="1"/>
</dbReference>
<dbReference type="GO" id="GO:0043828">
    <property type="term" value="F:tRNA 2-selenouridine synthase activity"/>
    <property type="evidence" value="ECO:0007669"/>
    <property type="project" value="InterPro"/>
</dbReference>
<sequence>MPIEQIDIENFLRLSNESPILDVRSPGEFSHAHIPGAVSLPLFTDEQRKIIGTAYKQQSRQIAVKMGLEYFSERMKLIPEEVEEICKSRQKAKLNGQLKSVSILLHCWRGGMRSGAVAWLLNLYGFKVYTLKGGYKAFRKWALAQFENEYKLNILGGYTGSGKTMLLQEMKKVGNLVIDLEKLANHKGSAFGSLGEEDQPTQEMFENLFATELYKAVESGKDIMTNGEHYTKNSSEIWLEDESRHIGRVGIPNRLWDAMRKSPLYFLDIPFEERLKHVIEIYGRFEKEELEKSILRIQKRLGGLETKKAINFLHENNLHECFSILLKYYDKFYMHSLYKRENLESVLNKISCATVDLNNARTFYNQSA</sequence>
<dbReference type="InterPro" id="IPR001307">
    <property type="entry name" value="Thiosulphate_STrfase_CS"/>
</dbReference>
<dbReference type="SUPFAM" id="SSF52821">
    <property type="entry name" value="Rhodanese/Cell cycle control phosphatase"/>
    <property type="match status" value="1"/>
</dbReference>
<dbReference type="Pfam" id="PF00581">
    <property type="entry name" value="Rhodanese"/>
    <property type="match status" value="1"/>
</dbReference>
<dbReference type="InterPro" id="IPR001763">
    <property type="entry name" value="Rhodanese-like_dom"/>
</dbReference>
<dbReference type="InterPro" id="IPR027417">
    <property type="entry name" value="P-loop_NTPase"/>
</dbReference>
<comment type="caution">
    <text evidence="3">The sequence shown here is derived from an EMBL/GenBank/DDBJ whole genome shotgun (WGS) entry which is preliminary data.</text>
</comment>
<dbReference type="Pfam" id="PF26341">
    <property type="entry name" value="AAA_SelU"/>
    <property type="match status" value="1"/>
</dbReference>
<organism evidence="3 4">
    <name type="scientific">Ginsengibacter hankyongi</name>
    <dbReference type="NCBI Taxonomy" id="2607284"/>
    <lineage>
        <taxon>Bacteria</taxon>
        <taxon>Pseudomonadati</taxon>
        <taxon>Bacteroidota</taxon>
        <taxon>Chitinophagia</taxon>
        <taxon>Chitinophagales</taxon>
        <taxon>Chitinophagaceae</taxon>
        <taxon>Ginsengibacter</taxon>
    </lineage>
</organism>
<dbReference type="InterPro" id="IPR036873">
    <property type="entry name" value="Rhodanese-like_dom_sf"/>
</dbReference>
<dbReference type="InterPro" id="IPR058840">
    <property type="entry name" value="AAA_SelU"/>
</dbReference>
<dbReference type="Proteomes" id="UP000326903">
    <property type="component" value="Unassembled WGS sequence"/>
</dbReference>
<dbReference type="PROSITE" id="PS00380">
    <property type="entry name" value="RHODANESE_1"/>
    <property type="match status" value="1"/>
</dbReference>
<evidence type="ECO:0000256" key="1">
    <source>
        <dbReference type="ARBA" id="ARBA00023266"/>
    </source>
</evidence>
<dbReference type="EMBL" id="VYQF01000001">
    <property type="protein sequence ID" value="KAA9041971.1"/>
    <property type="molecule type" value="Genomic_DNA"/>
</dbReference>
<feature type="domain" description="Rhodanese" evidence="2">
    <location>
        <begin position="14"/>
        <end position="147"/>
    </location>
</feature>
<protein>
    <submittedName>
        <fullName evidence="3">tRNA 2-selenouridine(34) synthase MnmH</fullName>
    </submittedName>
</protein>
<dbReference type="InterPro" id="IPR016130">
    <property type="entry name" value="Tyr_Pase_AS"/>
</dbReference>
<dbReference type="PROSITE" id="PS00383">
    <property type="entry name" value="TYR_PHOSPHATASE_1"/>
    <property type="match status" value="1"/>
</dbReference>
<evidence type="ECO:0000259" key="2">
    <source>
        <dbReference type="PROSITE" id="PS50206"/>
    </source>
</evidence>
<dbReference type="RefSeq" id="WP_150414100.1">
    <property type="nucleotide sequence ID" value="NZ_VYQF01000001.1"/>
</dbReference>
<reference evidence="3 4" key="1">
    <citation type="submission" date="2019-09" db="EMBL/GenBank/DDBJ databases">
        <title>Draft genome sequence of Ginsengibacter sp. BR5-29.</title>
        <authorList>
            <person name="Im W.-T."/>
        </authorList>
    </citation>
    <scope>NUCLEOTIDE SEQUENCE [LARGE SCALE GENOMIC DNA]</scope>
    <source>
        <strain evidence="3 4">BR5-29</strain>
    </source>
</reference>
<evidence type="ECO:0000313" key="3">
    <source>
        <dbReference type="EMBL" id="KAA9041971.1"/>
    </source>
</evidence>
<dbReference type="Gene3D" id="3.40.250.10">
    <property type="entry name" value="Rhodanese-like domain"/>
    <property type="match status" value="1"/>
</dbReference>
<gene>
    <name evidence="3" type="primary">mnmH</name>
    <name evidence="3" type="ORF">FW778_08130</name>
</gene>
<dbReference type="NCBIfam" id="TIGR03167">
    <property type="entry name" value="tRNA_sel_U_synt"/>
    <property type="match status" value="1"/>
</dbReference>
<keyword evidence="4" id="KW-1185">Reference proteome</keyword>
<dbReference type="PANTHER" id="PTHR30401:SF0">
    <property type="entry name" value="TRNA 2-SELENOURIDINE SYNTHASE"/>
    <property type="match status" value="1"/>
</dbReference>
<dbReference type="SUPFAM" id="SSF52540">
    <property type="entry name" value="P-loop containing nucleoside triphosphate hydrolases"/>
    <property type="match status" value="1"/>
</dbReference>
<name>A0A5J5IMQ1_9BACT</name>